<evidence type="ECO:0000256" key="1">
    <source>
        <dbReference type="SAM" id="MobiDB-lite"/>
    </source>
</evidence>
<dbReference type="EMBL" id="AP006618">
    <property type="protein sequence ID" value="BAD57992.1"/>
    <property type="molecule type" value="Genomic_DNA"/>
</dbReference>
<reference evidence="2 3" key="1">
    <citation type="journal article" date="2004" name="Proc. Natl. Acad. Sci. U.S.A.">
        <title>The complete genomic sequence of Nocardia farcinica IFM 10152.</title>
        <authorList>
            <person name="Ishikawa J."/>
            <person name="Yamashita A."/>
            <person name="Mikami Y."/>
            <person name="Hoshino Y."/>
            <person name="Kurita H."/>
            <person name="Hotta K."/>
            <person name="Shiba T."/>
            <person name="Hattori M."/>
        </authorList>
    </citation>
    <scope>NUCLEOTIDE SEQUENCE [LARGE SCALE GENOMIC DNA]</scope>
    <source>
        <strain evidence="2 3">IFM 10152</strain>
    </source>
</reference>
<evidence type="ECO:0000313" key="3">
    <source>
        <dbReference type="Proteomes" id="UP000006820"/>
    </source>
</evidence>
<protein>
    <submittedName>
        <fullName evidence="2">Uncharacterized protein</fullName>
    </submittedName>
</protein>
<dbReference type="HOGENOM" id="CLU_2465931_0_0_11"/>
<feature type="region of interest" description="Disordered" evidence="1">
    <location>
        <begin position="69"/>
        <end position="88"/>
    </location>
</feature>
<dbReference type="KEGG" id="nfa:NFA_31450"/>
<proteinExistence type="predicted"/>
<gene>
    <name evidence="2" type="ordered locus">NFA_31450</name>
</gene>
<dbReference type="Proteomes" id="UP000006820">
    <property type="component" value="Chromosome"/>
</dbReference>
<accession>Q5YUZ9</accession>
<evidence type="ECO:0000313" key="2">
    <source>
        <dbReference type="EMBL" id="BAD57992.1"/>
    </source>
</evidence>
<keyword evidence="3" id="KW-1185">Reference proteome</keyword>
<sequence length="88" mass="9474">MSSAYTSRSRARSATTERQYRLLPLTGCSSTIGVRSPTPERRPCVLPKEVGMSKVSAGSGHSVECVVDPQVHRARRGTPAAETTTMEP</sequence>
<organism evidence="2 3">
    <name type="scientific">Nocardia farcinica (strain IFM 10152)</name>
    <dbReference type="NCBI Taxonomy" id="247156"/>
    <lineage>
        <taxon>Bacteria</taxon>
        <taxon>Bacillati</taxon>
        <taxon>Actinomycetota</taxon>
        <taxon>Actinomycetes</taxon>
        <taxon>Mycobacteriales</taxon>
        <taxon>Nocardiaceae</taxon>
        <taxon>Nocardia</taxon>
    </lineage>
</organism>
<dbReference type="AlphaFoldDB" id="Q5YUZ9"/>
<name>Q5YUZ9_NOCFA</name>
<dbReference type="STRING" id="247156.NFA_31450"/>